<evidence type="ECO:0000313" key="6">
    <source>
        <dbReference type="EMBL" id="SVB31298.1"/>
    </source>
</evidence>
<dbReference type="GO" id="GO:0016616">
    <property type="term" value="F:oxidoreductase activity, acting on the CH-OH group of donors, NAD or NADP as acceptor"/>
    <property type="evidence" value="ECO:0007669"/>
    <property type="project" value="InterPro"/>
</dbReference>
<dbReference type="InterPro" id="IPR006140">
    <property type="entry name" value="D-isomer_DH_NAD-bd"/>
</dbReference>
<feature type="domain" description="D-isomer specific 2-hydroxyacid dehydrogenase catalytic" evidence="4">
    <location>
        <begin position="26"/>
        <end position="316"/>
    </location>
</feature>
<keyword evidence="3" id="KW-0520">NAD</keyword>
<reference evidence="6" key="1">
    <citation type="submission" date="2018-05" db="EMBL/GenBank/DDBJ databases">
        <authorList>
            <person name="Lanie J.A."/>
            <person name="Ng W.-L."/>
            <person name="Kazmierczak K.M."/>
            <person name="Andrzejewski T.M."/>
            <person name="Davidsen T.M."/>
            <person name="Wayne K.J."/>
            <person name="Tettelin H."/>
            <person name="Glass J.I."/>
            <person name="Rusch D."/>
            <person name="Podicherti R."/>
            <person name="Tsui H.-C.T."/>
            <person name="Winkler M.E."/>
        </authorList>
    </citation>
    <scope>NUCLEOTIDE SEQUENCE</scope>
</reference>
<dbReference type="SUPFAM" id="SSF52283">
    <property type="entry name" value="Formate/glycerate dehydrogenase catalytic domain-like"/>
    <property type="match status" value="1"/>
</dbReference>
<dbReference type="InterPro" id="IPR006139">
    <property type="entry name" value="D-isomer_2_OHA_DH_cat_dom"/>
</dbReference>
<dbReference type="Pfam" id="PF00389">
    <property type="entry name" value="2-Hacid_dh"/>
    <property type="match status" value="1"/>
</dbReference>
<dbReference type="EMBL" id="UINC01036790">
    <property type="protein sequence ID" value="SVB31298.1"/>
    <property type="molecule type" value="Genomic_DNA"/>
</dbReference>
<evidence type="ECO:0000259" key="4">
    <source>
        <dbReference type="Pfam" id="PF00389"/>
    </source>
</evidence>
<keyword evidence="2" id="KW-0560">Oxidoreductase</keyword>
<dbReference type="AlphaFoldDB" id="A0A382CYN9"/>
<gene>
    <name evidence="6" type="ORF">METZ01_LOCUS184152</name>
</gene>
<sequence>MTRPLVYVKSDLEQAHLGSPERAAALGRLKEVAEIVYYDGVLDGDRADENLIAILAAGQWIEPEFYAACSQLRLVARWGVGFEKTRMEVATEHGVLVTASPVHMNTVAEYALTQWLATLKRIHTLNRNAHAGDTAIMTTYEAEGSCLGLYGFGRIGQEMAKRARPLLGDSGRLLVYDVRPAIGELASRFDAEAVSDPVELFRQCDCVSLHMSGDEPLVFYEQLVEMQPHASLINPSRGNLVLDADVKRALDEDRFAHYVIDDPLTDTRTIYIDHPKVIATNHNAGITSASMARLDGCTVDQILDVIEGREPPHILNPDALQHPRVQGWFTAS</sequence>
<dbReference type="Pfam" id="PF02826">
    <property type="entry name" value="2-Hacid_dh_C"/>
    <property type="match status" value="1"/>
</dbReference>
<dbReference type="GO" id="GO:0051287">
    <property type="term" value="F:NAD binding"/>
    <property type="evidence" value="ECO:0007669"/>
    <property type="project" value="InterPro"/>
</dbReference>
<accession>A0A382CYN9</accession>
<proteinExistence type="inferred from homology"/>
<organism evidence="6">
    <name type="scientific">marine metagenome</name>
    <dbReference type="NCBI Taxonomy" id="408172"/>
    <lineage>
        <taxon>unclassified sequences</taxon>
        <taxon>metagenomes</taxon>
        <taxon>ecological metagenomes</taxon>
    </lineage>
</organism>
<dbReference type="PANTHER" id="PTHR42789">
    <property type="entry name" value="D-ISOMER SPECIFIC 2-HYDROXYACID DEHYDROGENASE FAMILY PROTEIN (AFU_ORTHOLOGUE AFUA_6G10090)"/>
    <property type="match status" value="1"/>
</dbReference>
<name>A0A382CYN9_9ZZZZ</name>
<evidence type="ECO:0000256" key="3">
    <source>
        <dbReference type="ARBA" id="ARBA00023027"/>
    </source>
</evidence>
<dbReference type="Gene3D" id="3.40.50.720">
    <property type="entry name" value="NAD(P)-binding Rossmann-like Domain"/>
    <property type="match status" value="2"/>
</dbReference>
<dbReference type="InterPro" id="IPR050857">
    <property type="entry name" value="D-2-hydroxyacid_DH"/>
</dbReference>
<evidence type="ECO:0000259" key="5">
    <source>
        <dbReference type="Pfam" id="PF02826"/>
    </source>
</evidence>
<dbReference type="SUPFAM" id="SSF51735">
    <property type="entry name" value="NAD(P)-binding Rossmann-fold domains"/>
    <property type="match status" value="1"/>
</dbReference>
<evidence type="ECO:0008006" key="7">
    <source>
        <dbReference type="Google" id="ProtNLM"/>
    </source>
</evidence>
<dbReference type="PANTHER" id="PTHR42789:SF1">
    <property type="entry name" value="D-ISOMER SPECIFIC 2-HYDROXYACID DEHYDROGENASE FAMILY PROTEIN (AFU_ORTHOLOGUE AFUA_6G10090)"/>
    <property type="match status" value="1"/>
</dbReference>
<evidence type="ECO:0000256" key="2">
    <source>
        <dbReference type="ARBA" id="ARBA00023002"/>
    </source>
</evidence>
<protein>
    <recommendedName>
        <fullName evidence="7">D-isomer specific 2-hydroxyacid dehydrogenase NAD-binding domain-containing protein</fullName>
    </recommendedName>
</protein>
<evidence type="ECO:0000256" key="1">
    <source>
        <dbReference type="ARBA" id="ARBA00005854"/>
    </source>
</evidence>
<comment type="similarity">
    <text evidence="1">Belongs to the D-isomer specific 2-hydroxyacid dehydrogenase family.</text>
</comment>
<feature type="domain" description="D-isomer specific 2-hydroxyacid dehydrogenase NAD-binding" evidence="5">
    <location>
        <begin position="114"/>
        <end position="284"/>
    </location>
</feature>
<dbReference type="InterPro" id="IPR036291">
    <property type="entry name" value="NAD(P)-bd_dom_sf"/>
</dbReference>